<protein>
    <recommendedName>
        <fullName evidence="4">DUF7507 domain-containing protein</fullName>
    </recommendedName>
</protein>
<dbReference type="InterPro" id="IPR013320">
    <property type="entry name" value="ConA-like_dom_sf"/>
</dbReference>
<dbReference type="RefSeq" id="WP_289446474.1">
    <property type="nucleotide sequence ID" value="NZ_JAUCGR010000002.1"/>
</dbReference>
<sequence length="769" mass="77454">MRTTARRLTRGQRLLVTVAAVVASSVFVGAGASLPAAADEGTPLIDWTFQAATAPAGVSFLGQACLTGADPSSAVGCPPRDDATTGPVPTPGTTPGWLQLTNASTGVSWAGVSGGLLYDTPLPASAGLVATFDQAQYGGDGADGIAFFLADGSYTMRLPGAYGGSLGYAPRAGTPEQVIQPGVVGGYLGVGLDAYGNFSNDEQGRGRGCPPRVDLRQSGRTPDSIALRGPGRLGVQPASSVGAEDWIEGYCLLASNPLPGVSVRSTATTPPVEGQLDAWVRRARVTVAPQPADQDRGPEVLVEMDFRDGRGFVEVLRETMPEAAPPTYTFGFTASTGGSRDVHLIRNVSVATVDQLPEIALTKQVADGVRQGGYAVGETIRYQFVVYNTGTLPTTDLTIEDASLDAPATCPRDDLEPGGSTVCTGVHTITAQDLADLTGSTAAGQPLVYAPTATAHVRAGAQALTSPPSAAPVRLKAPAGSIVKSAVLQDADGNGRADLGETVRWEFAVTGDAQLDLADVHVVDPTLDTTVCGSFDLAAGATHVCDDPTLVSAIDADDILAGVVSNTAWAAGLDPDGATVTTLPSTASVAVEAGSTSQPPTDPTPDPGSDPVPDPAPDPGSDPVPDPGSDPVPDPGSDPVPNPGSDPAPDPGSDPAPDPGTDPSTDPAPDPAGSAPADPVSEPPAGPGSLPQTGAGSLAPLAALAAASVALGTCVLVAARRRACSGAGLRGPSVLSAGPITARRTPPRIGACDCSSPVPPRQRCRRSRL</sequence>
<keyword evidence="2" id="KW-0472">Membrane</keyword>
<dbReference type="SUPFAM" id="SSF49899">
    <property type="entry name" value="Concanavalin A-like lectins/glucanases"/>
    <property type="match status" value="1"/>
</dbReference>
<dbReference type="InterPro" id="IPR055354">
    <property type="entry name" value="DUF7507"/>
</dbReference>
<evidence type="ECO:0000256" key="1">
    <source>
        <dbReference type="SAM" id="MobiDB-lite"/>
    </source>
</evidence>
<feature type="region of interest" description="Disordered" evidence="1">
    <location>
        <begin position="589"/>
        <end position="695"/>
    </location>
</feature>
<proteinExistence type="predicted"/>
<evidence type="ECO:0000256" key="3">
    <source>
        <dbReference type="SAM" id="SignalP"/>
    </source>
</evidence>
<name>A0ABT7S6E7_9CELL</name>
<dbReference type="Pfam" id="PF24346">
    <property type="entry name" value="DUF7507"/>
    <property type="match status" value="2"/>
</dbReference>
<accession>A0ABT7S6E7</accession>
<keyword evidence="6" id="KW-1185">Reference proteome</keyword>
<reference evidence="5 6" key="1">
    <citation type="submission" date="2023-06" db="EMBL/GenBank/DDBJ databases">
        <title>Cellulomonas sp. MW9 Whole genome sequence.</title>
        <authorList>
            <person name="Park S."/>
        </authorList>
    </citation>
    <scope>NUCLEOTIDE SEQUENCE [LARGE SCALE GENOMIC DNA]</scope>
    <source>
        <strain evidence="5 6">MW9</strain>
    </source>
</reference>
<feature type="transmembrane region" description="Helical" evidence="2">
    <location>
        <begin position="698"/>
        <end position="719"/>
    </location>
</feature>
<evidence type="ECO:0000259" key="4">
    <source>
        <dbReference type="Pfam" id="PF24346"/>
    </source>
</evidence>
<organism evidence="5 6">
    <name type="scientific">Cellulomonas edaphi</name>
    <dbReference type="NCBI Taxonomy" id="3053468"/>
    <lineage>
        <taxon>Bacteria</taxon>
        <taxon>Bacillati</taxon>
        <taxon>Actinomycetota</taxon>
        <taxon>Actinomycetes</taxon>
        <taxon>Micrococcales</taxon>
        <taxon>Cellulomonadaceae</taxon>
        <taxon>Cellulomonas</taxon>
    </lineage>
</organism>
<keyword evidence="2" id="KW-1133">Transmembrane helix</keyword>
<dbReference type="PANTHER" id="PTHR34403">
    <property type="entry name" value="TOL-PAL SYSTEM PROTEIN TOLA"/>
    <property type="match status" value="1"/>
</dbReference>
<evidence type="ECO:0000313" key="6">
    <source>
        <dbReference type="Proteomes" id="UP001321453"/>
    </source>
</evidence>
<dbReference type="Proteomes" id="UP001321453">
    <property type="component" value="Unassembled WGS sequence"/>
</dbReference>
<feature type="region of interest" description="Disordered" evidence="1">
    <location>
        <begin position="199"/>
        <end position="236"/>
    </location>
</feature>
<feature type="compositionally biased region" description="Pro residues" evidence="1">
    <location>
        <begin position="600"/>
        <end position="670"/>
    </location>
</feature>
<keyword evidence="3" id="KW-0732">Signal</keyword>
<keyword evidence="2" id="KW-0812">Transmembrane</keyword>
<comment type="caution">
    <text evidence="5">The sequence shown here is derived from an EMBL/GenBank/DDBJ whole genome shotgun (WGS) entry which is preliminary data.</text>
</comment>
<feature type="compositionally biased region" description="Polar residues" evidence="1">
    <location>
        <begin position="589"/>
        <end position="598"/>
    </location>
</feature>
<feature type="signal peptide" evidence="3">
    <location>
        <begin position="1"/>
        <end position="38"/>
    </location>
</feature>
<feature type="domain" description="DUF7507" evidence="4">
    <location>
        <begin position="478"/>
        <end position="581"/>
    </location>
</feature>
<evidence type="ECO:0000313" key="5">
    <source>
        <dbReference type="EMBL" id="MDM7831195.1"/>
    </source>
</evidence>
<evidence type="ECO:0000256" key="2">
    <source>
        <dbReference type="SAM" id="Phobius"/>
    </source>
</evidence>
<dbReference type="PANTHER" id="PTHR34403:SF14">
    <property type="entry name" value="OS05G0225800 PROTEIN"/>
    <property type="match status" value="1"/>
</dbReference>
<dbReference type="InterPro" id="IPR050972">
    <property type="entry name" value="SDr-like"/>
</dbReference>
<feature type="chain" id="PRO_5046705474" description="DUF7507 domain-containing protein" evidence="3">
    <location>
        <begin position="39"/>
        <end position="769"/>
    </location>
</feature>
<feature type="domain" description="DUF7507" evidence="4">
    <location>
        <begin position="357"/>
        <end position="435"/>
    </location>
</feature>
<gene>
    <name evidence="5" type="ORF">QRT05_07605</name>
</gene>
<dbReference type="Gene3D" id="2.60.120.200">
    <property type="match status" value="1"/>
</dbReference>
<dbReference type="EMBL" id="JAUCGR010000002">
    <property type="protein sequence ID" value="MDM7831195.1"/>
    <property type="molecule type" value="Genomic_DNA"/>
</dbReference>